<dbReference type="FunFam" id="3.30.200.20:FF:000216">
    <property type="entry name" value="Putative serine/threonine-protein kinase dyrk2"/>
    <property type="match status" value="1"/>
</dbReference>
<keyword evidence="4" id="KW-0418">Kinase</keyword>
<evidence type="ECO:0000256" key="4">
    <source>
        <dbReference type="ARBA" id="ARBA00022777"/>
    </source>
</evidence>
<evidence type="ECO:0000313" key="8">
    <source>
        <dbReference type="Proteomes" id="UP001159364"/>
    </source>
</evidence>
<evidence type="ECO:0000256" key="5">
    <source>
        <dbReference type="ARBA" id="ARBA00022840"/>
    </source>
</evidence>
<evidence type="ECO:0000313" key="7">
    <source>
        <dbReference type="EMBL" id="KAJ8769417.1"/>
    </source>
</evidence>
<keyword evidence="2" id="KW-0808">Transferase</keyword>
<sequence length="545" mass="62406">MQPTSSLSSFSTSSPGLTFTVMTQTGRFISELEAVLEFLRKNGLKESESALKEDMIEKTQLGSFNFEKFLFELPPVRIPASLRLRDFDVGIGGEGSRGDSESGSENEFVSLGSSTSDVCSSEFINPYGLRSASQANSESSSERLSQFGTARDYPDFDMQNDLFWCDEKDDNCFMTPSFQGAGYYCSPSEDKFVMSSETRRQYGSPENTYRRHEGFVETSNDYFENPCLLNNALDEESEAQAKDYISCKIEDLQRGLEEDKGSVSLCKCHSEGCQIYFKDPVDNIYSNSKQSDFDDFQLKHRDLCSYWNIDPKHEENKRTDYSSEKIFNSDSIEGFKNLSEFIPNVLDHEVGDGREIYGEVEEARAPAFGEVDDDELLMYSQPEDEYEVFSLRIIHRKNRTGFEETKDIPIVLNSVIAGRYYVIEYLGSAVFSKVVQAHDLHTGVDVCLKIIKNNKDYFDQSLDEIKLLKFVSKNDPTDECHILRLYDYFYHQEHLFIVCELLKANLYEFQKFNQESGGEAYFTLSRLQVRMMFPTVVGEQFLDPN</sequence>
<keyword evidence="3" id="KW-0547">Nucleotide-binding</keyword>
<evidence type="ECO:0000256" key="2">
    <source>
        <dbReference type="ARBA" id="ARBA00022679"/>
    </source>
</evidence>
<protein>
    <recommendedName>
        <fullName evidence="6">Protein kinase domain-containing protein</fullName>
    </recommendedName>
</protein>
<evidence type="ECO:0000259" key="6">
    <source>
        <dbReference type="PROSITE" id="PS50011"/>
    </source>
</evidence>
<dbReference type="GO" id="GO:0004674">
    <property type="term" value="F:protein serine/threonine kinase activity"/>
    <property type="evidence" value="ECO:0007669"/>
    <property type="project" value="UniProtKB-KW"/>
</dbReference>
<keyword evidence="8" id="KW-1185">Reference proteome</keyword>
<name>A0AAV8TR07_9ROSI</name>
<keyword evidence="1" id="KW-0723">Serine/threonine-protein kinase</keyword>
<dbReference type="AlphaFoldDB" id="A0AAV8TR07"/>
<accession>A0AAV8TR07</accession>
<dbReference type="PANTHER" id="PTHR24058">
    <property type="entry name" value="DUAL SPECIFICITY PROTEIN KINASE"/>
    <property type="match status" value="1"/>
</dbReference>
<evidence type="ECO:0000256" key="1">
    <source>
        <dbReference type="ARBA" id="ARBA00022527"/>
    </source>
</evidence>
<dbReference type="Gene3D" id="3.30.200.20">
    <property type="entry name" value="Phosphorylase Kinase, domain 1"/>
    <property type="match status" value="1"/>
</dbReference>
<dbReference type="EMBL" id="JAIWQS010000003">
    <property type="protein sequence ID" value="KAJ8769417.1"/>
    <property type="molecule type" value="Genomic_DNA"/>
</dbReference>
<organism evidence="7 8">
    <name type="scientific">Erythroxylum novogranatense</name>
    <dbReference type="NCBI Taxonomy" id="1862640"/>
    <lineage>
        <taxon>Eukaryota</taxon>
        <taxon>Viridiplantae</taxon>
        <taxon>Streptophyta</taxon>
        <taxon>Embryophyta</taxon>
        <taxon>Tracheophyta</taxon>
        <taxon>Spermatophyta</taxon>
        <taxon>Magnoliopsida</taxon>
        <taxon>eudicotyledons</taxon>
        <taxon>Gunneridae</taxon>
        <taxon>Pentapetalae</taxon>
        <taxon>rosids</taxon>
        <taxon>fabids</taxon>
        <taxon>Malpighiales</taxon>
        <taxon>Erythroxylaceae</taxon>
        <taxon>Erythroxylum</taxon>
    </lineage>
</organism>
<dbReference type="PANTHER" id="PTHR24058:SF113">
    <property type="entry name" value="HYPOTHETICAL SER-THR PROTEIN KINASE"/>
    <property type="match status" value="1"/>
</dbReference>
<dbReference type="SUPFAM" id="SSF56112">
    <property type="entry name" value="Protein kinase-like (PK-like)"/>
    <property type="match status" value="1"/>
</dbReference>
<dbReference type="InterPro" id="IPR011009">
    <property type="entry name" value="Kinase-like_dom_sf"/>
</dbReference>
<dbReference type="Proteomes" id="UP001159364">
    <property type="component" value="Linkage Group LG03"/>
</dbReference>
<dbReference type="PROSITE" id="PS50011">
    <property type="entry name" value="PROTEIN_KINASE_DOM"/>
    <property type="match status" value="1"/>
</dbReference>
<comment type="caution">
    <text evidence="7">The sequence shown here is derived from an EMBL/GenBank/DDBJ whole genome shotgun (WGS) entry which is preliminary data.</text>
</comment>
<feature type="domain" description="Protein kinase" evidence="6">
    <location>
        <begin position="420"/>
        <end position="545"/>
    </location>
</feature>
<evidence type="ECO:0000256" key="3">
    <source>
        <dbReference type="ARBA" id="ARBA00022741"/>
    </source>
</evidence>
<dbReference type="GO" id="GO:0005524">
    <property type="term" value="F:ATP binding"/>
    <property type="evidence" value="ECO:0007669"/>
    <property type="project" value="UniProtKB-KW"/>
</dbReference>
<dbReference type="InterPro" id="IPR050494">
    <property type="entry name" value="Ser_Thr_dual-spec_kinase"/>
</dbReference>
<dbReference type="Gene3D" id="1.10.510.10">
    <property type="entry name" value="Transferase(Phosphotransferase) domain 1"/>
    <property type="match status" value="1"/>
</dbReference>
<proteinExistence type="predicted"/>
<keyword evidence="5" id="KW-0067">ATP-binding</keyword>
<reference evidence="7 8" key="1">
    <citation type="submission" date="2021-09" db="EMBL/GenBank/DDBJ databases">
        <title>Genomic insights and catalytic innovation underlie evolution of tropane alkaloids biosynthesis.</title>
        <authorList>
            <person name="Wang Y.-J."/>
            <person name="Tian T."/>
            <person name="Huang J.-P."/>
            <person name="Huang S.-X."/>
        </authorList>
    </citation>
    <scope>NUCLEOTIDE SEQUENCE [LARGE SCALE GENOMIC DNA]</scope>
    <source>
        <strain evidence="7">KIB-2018</strain>
        <tissue evidence="7">Leaf</tissue>
    </source>
</reference>
<gene>
    <name evidence="7" type="ORF">K2173_002907</name>
</gene>
<dbReference type="InterPro" id="IPR000719">
    <property type="entry name" value="Prot_kinase_dom"/>
</dbReference>